<proteinExistence type="predicted"/>
<dbReference type="EMBL" id="CYHE01000018">
    <property type="protein sequence ID" value="CUB00409.1"/>
    <property type="molecule type" value="Genomic_DNA"/>
</dbReference>
<evidence type="ECO:0000313" key="4">
    <source>
        <dbReference type="Proteomes" id="UP000183900"/>
    </source>
</evidence>
<accession>A0A0K6IBB5</accession>
<evidence type="ECO:0000256" key="2">
    <source>
        <dbReference type="SAM" id="SignalP"/>
    </source>
</evidence>
<feature type="region of interest" description="Disordered" evidence="1">
    <location>
        <begin position="35"/>
        <end position="107"/>
    </location>
</feature>
<sequence>MTGNNRSAGLARASRRALTAALMALFVMQTAAAAQEATVAPADQPPPSLDAGTAFSAPLSPPTPLGKPHGSGPAEGTSPDPSELQGATAAPPLLSPEDPASRFNDALVPYAPSNTLTDGTQSGLEKGAVYLVARLTEGTAQISDGLIWRVYGETPNASGELELVATAMGGDAEFRLDPGAYLIHTSYGFAGATNRLVVGRGVYSKTVVLNAGGVKLNAALGPDDPLPPDDLRFDILGMNFNAIGEREVIVSGVKPETIVRLNAGTYHVVSRYGDVNAIVRADISVEAGKLTSATLFQNAASVTLKLVNDPGGEAIANTAWTILTPGGDTVVEGNGAFPSFILAAGEYEVVARNNGVNYSRNFMVVSGENEEVEVLARTETSNVSQLPQN</sequence>
<feature type="signal peptide" evidence="2">
    <location>
        <begin position="1"/>
        <end position="33"/>
    </location>
</feature>
<feature type="chain" id="PRO_5005505325" evidence="2">
    <location>
        <begin position="34"/>
        <end position="389"/>
    </location>
</feature>
<dbReference type="RefSeq" id="WP_208975804.1">
    <property type="nucleotide sequence ID" value="NZ_CYHE01000018.1"/>
</dbReference>
<dbReference type="AlphaFoldDB" id="A0A0K6IBB5"/>
<organism evidence="3 4">
    <name type="scientific">Pannonibacter indicus</name>
    <dbReference type="NCBI Taxonomy" id="466044"/>
    <lineage>
        <taxon>Bacteria</taxon>
        <taxon>Pseudomonadati</taxon>
        <taxon>Pseudomonadota</taxon>
        <taxon>Alphaproteobacteria</taxon>
        <taxon>Hyphomicrobiales</taxon>
        <taxon>Stappiaceae</taxon>
        <taxon>Pannonibacter</taxon>
    </lineage>
</organism>
<name>A0A0K6IBB5_9HYPH</name>
<evidence type="ECO:0000256" key="1">
    <source>
        <dbReference type="SAM" id="MobiDB-lite"/>
    </source>
</evidence>
<gene>
    <name evidence="3" type="ORF">Ga0061067_11847</name>
</gene>
<keyword evidence="2" id="KW-0732">Signal</keyword>
<reference evidence="4" key="1">
    <citation type="submission" date="2015-08" db="EMBL/GenBank/DDBJ databases">
        <authorList>
            <person name="Varghese N."/>
        </authorList>
    </citation>
    <scope>NUCLEOTIDE SEQUENCE [LARGE SCALE GENOMIC DNA]</scope>
    <source>
        <strain evidence="4">DSM 23407</strain>
    </source>
</reference>
<dbReference type="Proteomes" id="UP000183900">
    <property type="component" value="Unassembled WGS sequence"/>
</dbReference>
<protein>
    <submittedName>
        <fullName evidence="3">Uncharacterized protein</fullName>
    </submittedName>
</protein>
<keyword evidence="4" id="KW-1185">Reference proteome</keyword>
<evidence type="ECO:0000313" key="3">
    <source>
        <dbReference type="EMBL" id="CUB00409.1"/>
    </source>
</evidence>